<protein>
    <submittedName>
        <fullName evidence="2">Uncharacterized protein</fullName>
    </submittedName>
</protein>
<evidence type="ECO:0000256" key="1">
    <source>
        <dbReference type="SAM" id="MobiDB-lite"/>
    </source>
</evidence>
<sequence length="103" mass="11808">MKANRRVFSWKVGRLPPGALLHTLQGLQGWKFWAFWAEFQQAHLARQFKPQVARAKTPKKVCQDRDTVHLGAGKRWTSIPRQMDRQKQDRPAVSSARSALGNS</sequence>
<evidence type="ECO:0000313" key="2">
    <source>
        <dbReference type="EMBL" id="KAJ6039155.1"/>
    </source>
</evidence>
<comment type="caution">
    <text evidence="2">The sequence shown here is derived from an EMBL/GenBank/DDBJ whole genome shotgun (WGS) entry which is preliminary data.</text>
</comment>
<reference evidence="2" key="1">
    <citation type="journal article" date="2023" name="IMA Fungus">
        <title>Comparative genomic study of the Penicillium genus elucidates a diverse pangenome and 15 lateral gene transfer events.</title>
        <authorList>
            <person name="Petersen C."/>
            <person name="Sorensen T."/>
            <person name="Nielsen M.R."/>
            <person name="Sondergaard T.E."/>
            <person name="Sorensen J.L."/>
            <person name="Fitzpatrick D.A."/>
            <person name="Frisvad J.C."/>
            <person name="Nielsen K.L."/>
        </authorList>
    </citation>
    <scope>NUCLEOTIDE SEQUENCE</scope>
    <source>
        <strain evidence="2">IBT 15450</strain>
    </source>
</reference>
<organism evidence="2 3">
    <name type="scientific">Penicillium canescens</name>
    <dbReference type="NCBI Taxonomy" id="5083"/>
    <lineage>
        <taxon>Eukaryota</taxon>
        <taxon>Fungi</taxon>
        <taxon>Dikarya</taxon>
        <taxon>Ascomycota</taxon>
        <taxon>Pezizomycotina</taxon>
        <taxon>Eurotiomycetes</taxon>
        <taxon>Eurotiomycetidae</taxon>
        <taxon>Eurotiales</taxon>
        <taxon>Aspergillaceae</taxon>
        <taxon>Penicillium</taxon>
    </lineage>
</organism>
<dbReference type="Proteomes" id="UP001219568">
    <property type="component" value="Unassembled WGS sequence"/>
</dbReference>
<accession>A0AAD6IAP7</accession>
<gene>
    <name evidence="2" type="ORF">N7460_007187</name>
</gene>
<name>A0AAD6IAP7_PENCN</name>
<dbReference type="EMBL" id="JAQJZL010000006">
    <property type="protein sequence ID" value="KAJ6039155.1"/>
    <property type="molecule type" value="Genomic_DNA"/>
</dbReference>
<reference evidence="2" key="2">
    <citation type="submission" date="2023-01" db="EMBL/GenBank/DDBJ databases">
        <authorList>
            <person name="Petersen C."/>
        </authorList>
    </citation>
    <scope>NUCLEOTIDE SEQUENCE</scope>
    <source>
        <strain evidence="2">IBT 15450</strain>
    </source>
</reference>
<dbReference type="AlphaFoldDB" id="A0AAD6IAP7"/>
<evidence type="ECO:0000313" key="3">
    <source>
        <dbReference type="Proteomes" id="UP001219568"/>
    </source>
</evidence>
<proteinExistence type="predicted"/>
<feature type="region of interest" description="Disordered" evidence="1">
    <location>
        <begin position="73"/>
        <end position="103"/>
    </location>
</feature>
<keyword evidence="3" id="KW-1185">Reference proteome</keyword>